<gene>
    <name evidence="2" type="ORF">SAMN04488542_102178</name>
</gene>
<dbReference type="Pfam" id="PF03780">
    <property type="entry name" value="Asp23"/>
    <property type="match status" value="1"/>
</dbReference>
<accession>A0A1G7FWC3</accession>
<evidence type="ECO:0000313" key="3">
    <source>
        <dbReference type="Proteomes" id="UP000198972"/>
    </source>
</evidence>
<dbReference type="STRING" id="670482.SAMN04488542_102178"/>
<dbReference type="Proteomes" id="UP000198972">
    <property type="component" value="Unassembled WGS sequence"/>
</dbReference>
<evidence type="ECO:0000313" key="2">
    <source>
        <dbReference type="EMBL" id="SDE80186.1"/>
    </source>
</evidence>
<organism evidence="2 3">
    <name type="scientific">Fontibacillus panacisegetis</name>
    <dbReference type="NCBI Taxonomy" id="670482"/>
    <lineage>
        <taxon>Bacteria</taxon>
        <taxon>Bacillati</taxon>
        <taxon>Bacillota</taxon>
        <taxon>Bacilli</taxon>
        <taxon>Bacillales</taxon>
        <taxon>Paenibacillaceae</taxon>
        <taxon>Fontibacillus</taxon>
    </lineage>
</organism>
<dbReference type="RefSeq" id="WP_091226719.1">
    <property type="nucleotide sequence ID" value="NZ_FNBG01000002.1"/>
</dbReference>
<proteinExistence type="inferred from homology"/>
<dbReference type="PANTHER" id="PTHR34297">
    <property type="entry name" value="HYPOTHETICAL CYTOSOLIC PROTEIN-RELATED"/>
    <property type="match status" value="1"/>
</dbReference>
<protein>
    <submittedName>
        <fullName evidence="2">Uncharacterized conserved protein YloU, alkaline shock protein (Asp23) family</fullName>
    </submittedName>
</protein>
<evidence type="ECO:0000256" key="1">
    <source>
        <dbReference type="ARBA" id="ARBA00005721"/>
    </source>
</evidence>
<dbReference type="OrthoDB" id="9791482at2"/>
<name>A0A1G7FWC3_9BACL</name>
<dbReference type="AlphaFoldDB" id="A0A1G7FWC3"/>
<sequence length="114" mass="12166">MFIQNAMGTISISKQIISKIVGKSANATRGIVCMSAGVAENIANWLGGNSIQNGIELKETDRGLDIHLNVTIQHRMKMPEVCAVLQSNVREAVEKFTGLSIGSINVTIVGVSVK</sequence>
<comment type="similarity">
    <text evidence="1">Belongs to the asp23 family.</text>
</comment>
<dbReference type="EMBL" id="FNBG01000002">
    <property type="protein sequence ID" value="SDE80186.1"/>
    <property type="molecule type" value="Genomic_DNA"/>
</dbReference>
<keyword evidence="3" id="KW-1185">Reference proteome</keyword>
<dbReference type="InterPro" id="IPR005531">
    <property type="entry name" value="Asp23"/>
</dbReference>
<reference evidence="2 3" key="1">
    <citation type="submission" date="2016-10" db="EMBL/GenBank/DDBJ databases">
        <authorList>
            <person name="de Groot N.N."/>
        </authorList>
    </citation>
    <scope>NUCLEOTIDE SEQUENCE [LARGE SCALE GENOMIC DNA]</scope>
    <source>
        <strain evidence="2 3">DSM 28129</strain>
    </source>
</reference>